<evidence type="ECO:0000256" key="2">
    <source>
        <dbReference type="ARBA" id="ARBA00007330"/>
    </source>
</evidence>
<comment type="similarity">
    <text evidence="2">Belongs to the FAD-dependent glycerol-3-phosphate dehydrogenase family.</text>
</comment>
<evidence type="ECO:0000259" key="8">
    <source>
        <dbReference type="Pfam" id="PF16901"/>
    </source>
</evidence>
<dbReference type="GO" id="GO:0004368">
    <property type="term" value="F:glycerol-3-phosphate dehydrogenase (quinone) activity"/>
    <property type="evidence" value="ECO:0007669"/>
    <property type="project" value="InterPro"/>
</dbReference>
<dbReference type="EMBL" id="CP048836">
    <property type="protein sequence ID" value="QID18647.1"/>
    <property type="molecule type" value="Genomic_DNA"/>
</dbReference>
<evidence type="ECO:0000256" key="5">
    <source>
        <dbReference type="ARBA" id="ARBA00022827"/>
    </source>
</evidence>
<dbReference type="PANTHER" id="PTHR11985:SF35">
    <property type="entry name" value="ANAEROBIC GLYCEROL-3-PHOSPHATE DEHYDROGENASE SUBUNIT A"/>
    <property type="match status" value="1"/>
</dbReference>
<feature type="domain" description="FAD dependent oxidoreductase" evidence="7">
    <location>
        <begin position="27"/>
        <end position="352"/>
    </location>
</feature>
<comment type="cofactor">
    <cofactor evidence="1">
        <name>FAD</name>
        <dbReference type="ChEBI" id="CHEBI:57692"/>
    </cofactor>
</comment>
<proteinExistence type="inferred from homology"/>
<evidence type="ECO:0000256" key="4">
    <source>
        <dbReference type="ARBA" id="ARBA00022798"/>
    </source>
</evidence>
<dbReference type="Pfam" id="PF01266">
    <property type="entry name" value="DAO"/>
    <property type="match status" value="1"/>
</dbReference>
<dbReference type="PRINTS" id="PR01001">
    <property type="entry name" value="FADG3PDH"/>
</dbReference>
<keyword evidence="3" id="KW-0285">Flavoprotein</keyword>
<dbReference type="Gene3D" id="1.10.8.870">
    <property type="entry name" value="Alpha-glycerophosphate oxidase, cap domain"/>
    <property type="match status" value="1"/>
</dbReference>
<evidence type="ECO:0000256" key="6">
    <source>
        <dbReference type="ARBA" id="ARBA00023002"/>
    </source>
</evidence>
<dbReference type="Pfam" id="PF16901">
    <property type="entry name" value="DAO_C"/>
    <property type="match status" value="1"/>
</dbReference>
<evidence type="ECO:0000256" key="1">
    <source>
        <dbReference type="ARBA" id="ARBA00001974"/>
    </source>
</evidence>
<dbReference type="KEGG" id="azq:G3580_14055"/>
<keyword evidence="4" id="KW-0319">Glycerol metabolism</keyword>
<dbReference type="InterPro" id="IPR038299">
    <property type="entry name" value="DAO_C_sf"/>
</dbReference>
<dbReference type="InterPro" id="IPR000447">
    <property type="entry name" value="G3P_DH_FAD-dep"/>
</dbReference>
<dbReference type="InterPro" id="IPR031656">
    <property type="entry name" value="DAO_C"/>
</dbReference>
<name>A0A6C1B5A0_9RHOO</name>
<dbReference type="GO" id="GO:0046168">
    <property type="term" value="P:glycerol-3-phosphate catabolic process"/>
    <property type="evidence" value="ECO:0007669"/>
    <property type="project" value="TreeGrafter"/>
</dbReference>
<feature type="domain" description="Alpha-glycerophosphate oxidase C-terminal" evidence="8">
    <location>
        <begin position="413"/>
        <end position="487"/>
    </location>
</feature>
<dbReference type="GO" id="GO:0006071">
    <property type="term" value="P:glycerol metabolic process"/>
    <property type="evidence" value="ECO:0007669"/>
    <property type="project" value="UniProtKB-KW"/>
</dbReference>
<dbReference type="InterPro" id="IPR006076">
    <property type="entry name" value="FAD-dep_OxRdtase"/>
</dbReference>
<evidence type="ECO:0000259" key="7">
    <source>
        <dbReference type="Pfam" id="PF01266"/>
    </source>
</evidence>
<dbReference type="SUPFAM" id="SSF51905">
    <property type="entry name" value="FAD/NAD(P)-binding domain"/>
    <property type="match status" value="1"/>
</dbReference>
<dbReference type="RefSeq" id="WP_173766505.1">
    <property type="nucleotide sequence ID" value="NZ_CP048836.1"/>
</dbReference>
<accession>A0A6C1B5A0</accession>
<evidence type="ECO:0000313" key="9">
    <source>
        <dbReference type="EMBL" id="QID18647.1"/>
    </source>
</evidence>
<gene>
    <name evidence="9" type="ORF">G3580_14055</name>
</gene>
<evidence type="ECO:0000313" key="10">
    <source>
        <dbReference type="Proteomes" id="UP000501991"/>
    </source>
</evidence>
<keyword evidence="10" id="KW-1185">Reference proteome</keyword>
<dbReference type="AlphaFoldDB" id="A0A6C1B5A0"/>
<dbReference type="Proteomes" id="UP000501991">
    <property type="component" value="Chromosome"/>
</dbReference>
<reference evidence="9 10" key="1">
    <citation type="submission" date="2020-02" db="EMBL/GenBank/DDBJ databases">
        <title>Nitrogenibacter mangrovi gen. nov., sp. nov. isolated from mangrove sediment, a denitrifying betaproteobacterium.</title>
        <authorList>
            <person name="Liao H."/>
            <person name="Tian Y."/>
        </authorList>
    </citation>
    <scope>NUCLEOTIDE SEQUENCE [LARGE SCALE GENOMIC DNA]</scope>
    <source>
        <strain evidence="9 10">M9-3-2</strain>
    </source>
</reference>
<keyword evidence="6" id="KW-0560">Oxidoreductase</keyword>
<sequence>MAPDDAPISPLARPQLLARADAEPDWDVIVIGGGATGLGAALDAASRGYRTLLLEGHDFAKGTSSRSTKLVHGGVRYLEQGRIGLVREALVERFRLLRNAPQWVHPLRFVVPVYSRWDRLKLRVGLGAYSLLAGRYRLGPVRTLSRDQALQALPNIRRAGLLGAITYVDAQFDDAALAVALAQSVFDQGGTALNYMPVIGLQVEAGRVVGVRARDAVTGRERSFSARVVINAAGVWVDAIRRMACADLAPMIAPSQGVHLVVDAHWLPGQEALLVPETEDGRVLFMIPWRGKVLLGTTDTALDDLPMEPQAREAEIDFILRTAASCLARAPRREDVLSVFAGLRPLIAADPSAPRSELSREHVIRVEQETLVTIAGGKWTTYRQMAEEVVDRAARAAGLQAVTCRTAQLPVSVAGPAREAGAEVPLHPRLDLTAAQVRHAVRAQFALHVEDVLARRHRALFLDAAAAIEVAPEVARLMAEELDRDAEWQGAEVAAFTALAAAYRCGAVRR</sequence>
<dbReference type="PANTHER" id="PTHR11985">
    <property type="entry name" value="GLYCEROL-3-PHOSPHATE DEHYDROGENASE"/>
    <property type="match status" value="1"/>
</dbReference>
<evidence type="ECO:0000256" key="3">
    <source>
        <dbReference type="ARBA" id="ARBA00022630"/>
    </source>
</evidence>
<keyword evidence="5" id="KW-0274">FAD</keyword>
<dbReference type="PROSITE" id="PS00978">
    <property type="entry name" value="FAD_G3PDH_2"/>
    <property type="match status" value="1"/>
</dbReference>
<dbReference type="Gene3D" id="3.30.9.10">
    <property type="entry name" value="D-Amino Acid Oxidase, subunit A, domain 2"/>
    <property type="match status" value="1"/>
</dbReference>
<dbReference type="Gene3D" id="3.50.50.60">
    <property type="entry name" value="FAD/NAD(P)-binding domain"/>
    <property type="match status" value="1"/>
</dbReference>
<dbReference type="InterPro" id="IPR036188">
    <property type="entry name" value="FAD/NAD-bd_sf"/>
</dbReference>
<protein>
    <submittedName>
        <fullName evidence="9">Glycerol-3-phosphate dehydrogenase/oxidase</fullName>
    </submittedName>
</protein>
<organism evidence="9 10">
    <name type="scientific">Nitrogeniibacter mangrovi</name>
    <dbReference type="NCBI Taxonomy" id="2016596"/>
    <lineage>
        <taxon>Bacteria</taxon>
        <taxon>Pseudomonadati</taxon>
        <taxon>Pseudomonadota</taxon>
        <taxon>Betaproteobacteria</taxon>
        <taxon>Rhodocyclales</taxon>
        <taxon>Zoogloeaceae</taxon>
        <taxon>Nitrogeniibacter</taxon>
    </lineage>
</organism>